<proteinExistence type="predicted"/>
<dbReference type="EMBL" id="CP046620">
    <property type="protein sequence ID" value="QHQ34120.1"/>
    <property type="molecule type" value="Genomic_DNA"/>
</dbReference>
<dbReference type="PANTHER" id="PTHR34599">
    <property type="entry name" value="PEROXIDASE-RELATED"/>
    <property type="match status" value="1"/>
</dbReference>
<dbReference type="InterPro" id="IPR036938">
    <property type="entry name" value="PAP2/HPO_sf"/>
</dbReference>
<dbReference type="InterPro" id="IPR052559">
    <property type="entry name" value="V-haloperoxidase"/>
</dbReference>
<feature type="compositionally biased region" description="Basic and acidic residues" evidence="1">
    <location>
        <begin position="12"/>
        <end position="26"/>
    </location>
</feature>
<organism evidence="2 3">
    <name type="scientific">Algicella marina</name>
    <dbReference type="NCBI Taxonomy" id="2683284"/>
    <lineage>
        <taxon>Bacteria</taxon>
        <taxon>Pseudomonadati</taxon>
        <taxon>Pseudomonadota</taxon>
        <taxon>Alphaproteobacteria</taxon>
        <taxon>Rhodobacterales</taxon>
        <taxon>Paracoccaceae</taxon>
        <taxon>Algicella</taxon>
    </lineage>
</organism>
<dbReference type="KEGG" id="amaq:GO499_02425"/>
<evidence type="ECO:0000313" key="2">
    <source>
        <dbReference type="EMBL" id="QHQ34120.1"/>
    </source>
</evidence>
<gene>
    <name evidence="2" type="ORF">GO499_02425</name>
</gene>
<evidence type="ECO:0000256" key="1">
    <source>
        <dbReference type="SAM" id="MobiDB-lite"/>
    </source>
</evidence>
<dbReference type="PANTHER" id="PTHR34599:SF1">
    <property type="entry name" value="PHOSPHATIDIC ACID PHOSPHATASE TYPE 2_HALOPEROXIDASE DOMAIN-CONTAINING PROTEIN"/>
    <property type="match status" value="1"/>
</dbReference>
<dbReference type="AlphaFoldDB" id="A0A6P1SWT3"/>
<name>A0A6P1SWT3_9RHOB</name>
<reference evidence="2 3" key="1">
    <citation type="submission" date="2019-12" db="EMBL/GenBank/DDBJ databases">
        <title>Complete genome sequence of Algicella marina strain 9Alg 56(T) isolated from the red alga Tichocarpus crinitus.</title>
        <authorList>
            <person name="Kim S.-G."/>
            <person name="Nedashkovskaya O.I."/>
        </authorList>
    </citation>
    <scope>NUCLEOTIDE SEQUENCE [LARGE SCALE GENOMIC DNA]</scope>
    <source>
        <strain evidence="2 3">9Alg 56</strain>
    </source>
</reference>
<keyword evidence="3" id="KW-1185">Reference proteome</keyword>
<feature type="region of interest" description="Disordered" evidence="1">
    <location>
        <begin position="1"/>
        <end position="52"/>
    </location>
</feature>
<dbReference type="Proteomes" id="UP000464495">
    <property type="component" value="Chromosome"/>
</dbReference>
<dbReference type="GO" id="GO:0004601">
    <property type="term" value="F:peroxidase activity"/>
    <property type="evidence" value="ECO:0007669"/>
    <property type="project" value="UniProtKB-KW"/>
</dbReference>
<dbReference type="RefSeq" id="WP_161860691.1">
    <property type="nucleotide sequence ID" value="NZ_CP046620.1"/>
</dbReference>
<feature type="compositionally biased region" description="Basic and acidic residues" evidence="1">
    <location>
        <begin position="41"/>
        <end position="50"/>
    </location>
</feature>
<sequence>MKLPFSEPDPAGSERAHKAKVRRDLATEVSRLTPQAATRSNCEEADHATDGRNASFPANFTKGLFHDKCGLLAEPEDYTCFVEAINSPDHTLFEKHVTSSKDREIDTFSCKTKKTCCGEEEIGWRGWESPRAGHVYELEGPDAGAVGMAPAPRVGSSELAAEMAEVYGLALLRDVPFTTICAGGGKKLCEGEDDTGEAELSAADVVKALNGMKFYSGKAPHSSTPHNTGPEGFNAFERHRRWARTQDDAKPFSAPLTPQIAFRGSTKGALKGPYISQFMLIGSNSLACAGGGRGSFPGTEAAFDLNDGFIPYGSLTIDQRTLGHKNCLDYMTDWTSWRDVQNGASFGGSDQFEEERRFITTPRDLATYVHYDALYEAYLNAALILIGMGVPSSKGFPEPSPSTRRAAFATFGGPHVLSLVTEVATRCLKAVRRQKFNYHRRARPEAIAGRLTLAALGGKNKDLADKLGCASGAFEKTLKELPEPILKAIAKHNTDQQGMAAMRGFDCDPKACLPPGIDLAAFNSCNALLPMAFPEGSPMHPAYGAGHATVAGGCVTMLKAFFEMFENCDSFKERELRVNDCGKHVERGGTEVVYVPTDDGKALKKDDKFKGALTIQGELDKLAANISIGRNMAGVHYYSDYYDSLRMGERIAVGILLEQAPTYNESMEMRFKSFDGDMITVTGEGGSCPTLTVMDYNGRNVGSHEWWLRHTSGAEIAEDL</sequence>
<dbReference type="SUPFAM" id="SSF48317">
    <property type="entry name" value="Acid phosphatase/Vanadium-dependent haloperoxidase"/>
    <property type="match status" value="2"/>
</dbReference>
<evidence type="ECO:0000313" key="3">
    <source>
        <dbReference type="Proteomes" id="UP000464495"/>
    </source>
</evidence>
<keyword evidence="2" id="KW-0560">Oxidoreductase</keyword>
<protein>
    <submittedName>
        <fullName evidence="2">Bromoperoxidase</fullName>
    </submittedName>
</protein>
<dbReference type="InterPro" id="IPR016119">
    <property type="entry name" value="Br/Cl_peroxidase_C"/>
</dbReference>
<accession>A0A6P1SWT3</accession>
<keyword evidence="2" id="KW-0575">Peroxidase</keyword>
<feature type="compositionally biased region" description="Polar residues" evidence="1">
    <location>
        <begin position="30"/>
        <end position="40"/>
    </location>
</feature>
<dbReference type="Gene3D" id="1.10.606.10">
    <property type="entry name" value="Vanadium-containing Chloroperoxidase, domain 2"/>
    <property type="match status" value="1"/>
</dbReference>